<dbReference type="InterPro" id="IPR026590">
    <property type="entry name" value="Ssirtuin_cat_dom"/>
</dbReference>
<evidence type="ECO:0000313" key="9">
    <source>
        <dbReference type="Proteomes" id="UP000887540"/>
    </source>
</evidence>
<dbReference type="InterPro" id="IPR029035">
    <property type="entry name" value="DHS-like_NAD/FAD-binding_dom"/>
</dbReference>
<keyword evidence="4 7" id="KW-0862">Zinc</keyword>
<dbReference type="WBParaSite" id="ACRNAN_Path_596.g2227.t1">
    <property type="protein sequence ID" value="ACRNAN_Path_596.g2227.t1"/>
    <property type="gene ID" value="ACRNAN_Path_596.g2227"/>
</dbReference>
<feature type="binding site" evidence="7">
    <location>
        <position position="162"/>
    </location>
    <ligand>
        <name>Zn(2+)</name>
        <dbReference type="ChEBI" id="CHEBI:29105"/>
    </ligand>
</feature>
<dbReference type="Gene3D" id="2.20.28.200">
    <property type="match status" value="1"/>
</dbReference>
<dbReference type="GO" id="GO:0017136">
    <property type="term" value="F:histone deacetylase activity, NAD-dependent"/>
    <property type="evidence" value="ECO:0007669"/>
    <property type="project" value="TreeGrafter"/>
</dbReference>
<dbReference type="GO" id="GO:0046872">
    <property type="term" value="F:metal ion binding"/>
    <property type="evidence" value="ECO:0007669"/>
    <property type="project" value="UniProtKB-KW"/>
</dbReference>
<comment type="similarity">
    <text evidence="6">Belongs to the sirtuin family. Class IV subfamily.</text>
</comment>
<evidence type="ECO:0000313" key="10">
    <source>
        <dbReference type="WBParaSite" id="ACRNAN_Path_596.g2227.t1"/>
    </source>
</evidence>
<dbReference type="EC" id="2.3.1.286" evidence="1"/>
<organism evidence="9 10">
    <name type="scientific">Acrobeloides nanus</name>
    <dbReference type="NCBI Taxonomy" id="290746"/>
    <lineage>
        <taxon>Eukaryota</taxon>
        <taxon>Metazoa</taxon>
        <taxon>Ecdysozoa</taxon>
        <taxon>Nematoda</taxon>
        <taxon>Chromadorea</taxon>
        <taxon>Rhabditida</taxon>
        <taxon>Tylenchina</taxon>
        <taxon>Cephalobomorpha</taxon>
        <taxon>Cephaloboidea</taxon>
        <taxon>Cephalobidae</taxon>
        <taxon>Acrobeloides</taxon>
    </lineage>
</organism>
<dbReference type="InterPro" id="IPR050134">
    <property type="entry name" value="NAD-dep_sirtuin_deacylases"/>
</dbReference>
<dbReference type="PROSITE" id="PS50305">
    <property type="entry name" value="SIRTUIN"/>
    <property type="match status" value="1"/>
</dbReference>
<proteinExistence type="inferred from homology"/>
<name>A0A914C8M8_9BILA</name>
<dbReference type="Gene3D" id="3.40.50.1220">
    <property type="entry name" value="TPP-binding domain"/>
    <property type="match status" value="1"/>
</dbReference>
<evidence type="ECO:0000259" key="8">
    <source>
        <dbReference type="PROSITE" id="PS50305"/>
    </source>
</evidence>
<dbReference type="GO" id="GO:0141050">
    <property type="term" value="F:histone H3K deacetylase activity"/>
    <property type="evidence" value="ECO:0007669"/>
    <property type="project" value="UniProtKB-ARBA"/>
</dbReference>
<dbReference type="InterPro" id="IPR003000">
    <property type="entry name" value="Sirtuin"/>
</dbReference>
<keyword evidence="3 7" id="KW-0479">Metal-binding</keyword>
<dbReference type="GO" id="GO:0005634">
    <property type="term" value="C:nucleus"/>
    <property type="evidence" value="ECO:0007669"/>
    <property type="project" value="TreeGrafter"/>
</dbReference>
<dbReference type="AlphaFoldDB" id="A0A914C8M8"/>
<dbReference type="GO" id="GO:0070403">
    <property type="term" value="F:NAD+ binding"/>
    <property type="evidence" value="ECO:0007669"/>
    <property type="project" value="InterPro"/>
</dbReference>
<dbReference type="Proteomes" id="UP000887540">
    <property type="component" value="Unplaced"/>
</dbReference>
<dbReference type="PANTHER" id="PTHR11085">
    <property type="entry name" value="NAD-DEPENDENT PROTEIN DEACYLASE SIRTUIN-5, MITOCHONDRIAL-RELATED"/>
    <property type="match status" value="1"/>
</dbReference>
<feature type="binding site" evidence="7">
    <location>
        <position position="136"/>
    </location>
    <ligand>
        <name>Zn(2+)</name>
        <dbReference type="ChEBI" id="CHEBI:29105"/>
    </ligand>
</feature>
<dbReference type="PANTHER" id="PTHR11085:SF10">
    <property type="entry name" value="NAD-DEPENDENT PROTEIN DEACYLASE SIRTUIN-5, MITOCHONDRIAL-RELATED"/>
    <property type="match status" value="1"/>
</dbReference>
<accession>A0A914C8M8</accession>
<evidence type="ECO:0000256" key="5">
    <source>
        <dbReference type="ARBA" id="ARBA00023027"/>
    </source>
</evidence>
<feature type="active site" description="Proton acceptor" evidence="7">
    <location>
        <position position="125"/>
    </location>
</feature>
<reference evidence="10" key="1">
    <citation type="submission" date="2022-11" db="UniProtKB">
        <authorList>
            <consortium name="WormBaseParasite"/>
        </authorList>
    </citation>
    <scope>IDENTIFICATION</scope>
</reference>
<keyword evidence="2" id="KW-0808">Transferase</keyword>
<evidence type="ECO:0000256" key="4">
    <source>
        <dbReference type="ARBA" id="ARBA00022833"/>
    </source>
</evidence>
<sequence>MAFSAHKDSEQVREFECDETTLDYQAQQLATWIRQSKHFVAFTGAGISTSAGIPDFRGPQGVWTLRARGEFPKSRQSTLTAVPTKGHMALVGLEKTGLLKFLISQNTDGLHRRSGFPPEKLAELHGNSNLEQCRKCGREFLRDFSARSRSNDVHDHRTTRKCPVCNVHLYDTIINFSESLPEKPLQNGFINARKADLCLVLGSSLTVSPANQMPQDTAAYGGKLVICNMQKTPLDSIASLRVFAKADDLMTKVMEHLKLEIPEWVLKRWVKVKLSDDNKTLIIAGVEPDGIPASILHSVELINTGDLAKTEPFLFKGPFEFKSKEDRSFRLRLHFMGNYNEPAREIEVKFSEGEKKEKTYRFELCLSHPAWEVFEEKTTV</sequence>
<feature type="binding site" evidence="7">
    <location>
        <position position="165"/>
    </location>
    <ligand>
        <name>Zn(2+)</name>
        <dbReference type="ChEBI" id="CHEBI:29105"/>
    </ligand>
</feature>
<evidence type="ECO:0000256" key="1">
    <source>
        <dbReference type="ARBA" id="ARBA00012928"/>
    </source>
</evidence>
<feature type="binding site" evidence="7">
    <location>
        <position position="133"/>
    </location>
    <ligand>
        <name>Zn(2+)</name>
        <dbReference type="ChEBI" id="CHEBI:29105"/>
    </ligand>
</feature>
<evidence type="ECO:0000256" key="2">
    <source>
        <dbReference type="ARBA" id="ARBA00022679"/>
    </source>
</evidence>
<dbReference type="Pfam" id="PF02146">
    <property type="entry name" value="SIR2"/>
    <property type="match status" value="1"/>
</dbReference>
<dbReference type="FunFam" id="3.40.50.1220:FF:000038">
    <property type="entry name" value="NAD-dependent protein deacetylase sirtuin-6 isoform X2"/>
    <property type="match status" value="1"/>
</dbReference>
<evidence type="ECO:0000256" key="6">
    <source>
        <dbReference type="ARBA" id="ARBA00038170"/>
    </source>
</evidence>
<feature type="domain" description="Deacetylase sirtuin-type" evidence="8">
    <location>
        <begin position="19"/>
        <end position="260"/>
    </location>
</feature>
<keyword evidence="5" id="KW-0520">NAD</keyword>
<keyword evidence="9" id="KW-1185">Reference proteome</keyword>
<dbReference type="SUPFAM" id="SSF52467">
    <property type="entry name" value="DHS-like NAD/FAD-binding domain"/>
    <property type="match status" value="1"/>
</dbReference>
<protein>
    <recommendedName>
        <fullName evidence="1">protein acetyllysine N-acetyltransferase</fullName>
        <ecNumber evidence="1">2.3.1.286</ecNumber>
    </recommendedName>
</protein>
<evidence type="ECO:0000256" key="3">
    <source>
        <dbReference type="ARBA" id="ARBA00022723"/>
    </source>
</evidence>
<evidence type="ECO:0000256" key="7">
    <source>
        <dbReference type="PROSITE-ProRule" id="PRU00236"/>
    </source>
</evidence>